<sequence>MLCSHCHQYIKVSDISQQRGGGFDAEVRCPHCMAWLGHNPVFGKLKLLGFYLSAFTAAYSYFDASVRNIMIPVMIFSLMLLFVSHFMDQLVTKEAPEQVDDSDQRQKYR</sequence>
<dbReference type="EMBL" id="UGYV01000001">
    <property type="protein sequence ID" value="SUI82751.1"/>
    <property type="molecule type" value="Genomic_DNA"/>
</dbReference>
<keyword evidence="4" id="KW-1185">Reference proteome</keyword>
<proteinExistence type="predicted"/>
<evidence type="ECO:0000256" key="1">
    <source>
        <dbReference type="SAM" id="Phobius"/>
    </source>
</evidence>
<gene>
    <name evidence="2" type="ORF">C9I43_13545</name>
    <name evidence="3" type="ORF">NCTC10736_02553</name>
</gene>
<reference evidence="3 5" key="3">
    <citation type="submission" date="2018-06" db="EMBL/GenBank/DDBJ databases">
        <authorList>
            <consortium name="Pathogen Informatics"/>
            <person name="Doyle S."/>
        </authorList>
    </citation>
    <scope>NUCLEOTIDE SEQUENCE [LARGE SCALE GENOMIC DNA]</scope>
    <source>
        <strain evidence="3 5">NCTC10736</strain>
    </source>
</reference>
<dbReference type="RefSeq" id="WP_107883769.1">
    <property type="nucleotide sequence ID" value="NZ_BPFE01000004.1"/>
</dbReference>
<dbReference type="EMBL" id="PYSG01000002">
    <property type="protein sequence ID" value="PTA51440.1"/>
    <property type="molecule type" value="Genomic_DNA"/>
</dbReference>
<dbReference type="Proteomes" id="UP000255061">
    <property type="component" value="Unassembled WGS sequence"/>
</dbReference>
<accession>A0A380AL24</accession>
<keyword evidence="1" id="KW-0472">Membrane</keyword>
<name>A0A380AL24_9GAMM</name>
<evidence type="ECO:0000313" key="5">
    <source>
        <dbReference type="Proteomes" id="UP000255061"/>
    </source>
</evidence>
<protein>
    <recommendedName>
        <fullName evidence="6">Cxxc_20_cxxc protein</fullName>
    </recommendedName>
</protein>
<dbReference type="Proteomes" id="UP000240506">
    <property type="component" value="Unassembled WGS sequence"/>
</dbReference>
<evidence type="ECO:0000313" key="3">
    <source>
        <dbReference type="EMBL" id="SUI82751.1"/>
    </source>
</evidence>
<keyword evidence="1" id="KW-0812">Transmembrane</keyword>
<organism evidence="3 5">
    <name type="scientific">Shewanella morhuae</name>
    <dbReference type="NCBI Taxonomy" id="365591"/>
    <lineage>
        <taxon>Bacteria</taxon>
        <taxon>Pseudomonadati</taxon>
        <taxon>Pseudomonadota</taxon>
        <taxon>Gammaproteobacteria</taxon>
        <taxon>Alteromonadales</taxon>
        <taxon>Shewanellaceae</taxon>
        <taxon>Shewanella</taxon>
    </lineage>
</organism>
<reference evidence="2 4" key="2">
    <citation type="submission" date="2018-04" db="EMBL/GenBank/DDBJ databases">
        <title>Genomic sequence of a freshwater isolate of Shewanella morhuae.</title>
        <authorList>
            <person name="Castillo D.E."/>
            <person name="Gram L."/>
        </authorList>
    </citation>
    <scope>NUCLEOTIDE SEQUENCE [LARGE SCALE GENOMIC DNA]</scope>
    <source>
        <strain evidence="2 4">CW7</strain>
    </source>
</reference>
<keyword evidence="1" id="KW-1133">Transmembrane helix</keyword>
<dbReference type="AlphaFoldDB" id="A0A380AL24"/>
<evidence type="ECO:0000313" key="4">
    <source>
        <dbReference type="Proteomes" id="UP000240506"/>
    </source>
</evidence>
<evidence type="ECO:0000313" key="2">
    <source>
        <dbReference type="EMBL" id="PTA51440.1"/>
    </source>
</evidence>
<feature type="transmembrane region" description="Helical" evidence="1">
    <location>
        <begin position="69"/>
        <end position="87"/>
    </location>
</feature>
<evidence type="ECO:0008006" key="6">
    <source>
        <dbReference type="Google" id="ProtNLM"/>
    </source>
</evidence>
<reference evidence="2 4" key="1">
    <citation type="submission" date="2018-03" db="EMBL/GenBank/DDBJ databases">
        <authorList>
            <person name="Dailey F.E."/>
        </authorList>
    </citation>
    <scope>NUCLEOTIDE SEQUENCE [LARGE SCALE GENOMIC DNA]</scope>
    <source>
        <strain evidence="2 4">CW7</strain>
    </source>
</reference>